<evidence type="ECO:0000256" key="5">
    <source>
        <dbReference type="RuleBase" id="RU004020"/>
    </source>
</evidence>
<feature type="region of interest" description="Disordered" evidence="6">
    <location>
        <begin position="274"/>
        <end position="301"/>
    </location>
</feature>
<dbReference type="AlphaFoldDB" id="A0AAX4JWL4"/>
<accession>A0AAX4JWL4</accession>
<feature type="compositionally biased region" description="Polar residues" evidence="6">
    <location>
        <begin position="496"/>
        <end position="505"/>
    </location>
</feature>
<dbReference type="GeneID" id="91095443"/>
<evidence type="ECO:0000313" key="8">
    <source>
        <dbReference type="EMBL" id="WWC89845.1"/>
    </source>
</evidence>
<feature type="region of interest" description="Disordered" evidence="6">
    <location>
        <begin position="483"/>
        <end position="505"/>
    </location>
</feature>
<feature type="compositionally biased region" description="Basic and acidic residues" evidence="6">
    <location>
        <begin position="33"/>
        <end position="43"/>
    </location>
</feature>
<organism evidence="8 9">
    <name type="scientific">Kwoniella dendrophila CBS 6074</name>
    <dbReference type="NCBI Taxonomy" id="1295534"/>
    <lineage>
        <taxon>Eukaryota</taxon>
        <taxon>Fungi</taxon>
        <taxon>Dikarya</taxon>
        <taxon>Basidiomycota</taxon>
        <taxon>Agaricomycotina</taxon>
        <taxon>Tremellomycetes</taxon>
        <taxon>Tremellales</taxon>
        <taxon>Cryptococcaceae</taxon>
        <taxon>Kwoniella</taxon>
    </lineage>
</organism>
<evidence type="ECO:0000313" key="9">
    <source>
        <dbReference type="Proteomes" id="UP001355207"/>
    </source>
</evidence>
<evidence type="ECO:0000256" key="2">
    <source>
        <dbReference type="ARBA" id="ARBA00006403"/>
    </source>
</evidence>
<dbReference type="InterPro" id="IPR000232">
    <property type="entry name" value="HSF_DNA-bd"/>
</dbReference>
<evidence type="ECO:0000256" key="3">
    <source>
        <dbReference type="ARBA" id="ARBA00023125"/>
    </source>
</evidence>
<dbReference type="Gene3D" id="1.10.10.10">
    <property type="entry name" value="Winged helix-like DNA-binding domain superfamily/Winged helix DNA-binding domain"/>
    <property type="match status" value="1"/>
</dbReference>
<feature type="region of interest" description="Disordered" evidence="6">
    <location>
        <begin position="140"/>
        <end position="166"/>
    </location>
</feature>
<feature type="region of interest" description="Disordered" evidence="6">
    <location>
        <begin position="526"/>
        <end position="549"/>
    </location>
</feature>
<evidence type="ECO:0000259" key="7">
    <source>
        <dbReference type="SMART" id="SM00415"/>
    </source>
</evidence>
<dbReference type="SUPFAM" id="SSF46785">
    <property type="entry name" value="Winged helix' DNA-binding domain"/>
    <property type="match status" value="1"/>
</dbReference>
<dbReference type="GO" id="GO:0043565">
    <property type="term" value="F:sequence-specific DNA binding"/>
    <property type="evidence" value="ECO:0007669"/>
    <property type="project" value="InterPro"/>
</dbReference>
<feature type="domain" description="HSF-type DNA-binding" evidence="7">
    <location>
        <begin position="167"/>
        <end position="272"/>
    </location>
</feature>
<dbReference type="GO" id="GO:0005634">
    <property type="term" value="C:nucleus"/>
    <property type="evidence" value="ECO:0007669"/>
    <property type="project" value="UniProtKB-SubCell"/>
</dbReference>
<dbReference type="EMBL" id="CP144103">
    <property type="protein sequence ID" value="WWC89845.1"/>
    <property type="molecule type" value="Genomic_DNA"/>
</dbReference>
<dbReference type="InterPro" id="IPR036390">
    <property type="entry name" value="WH_DNA-bd_sf"/>
</dbReference>
<dbReference type="GO" id="GO:0003700">
    <property type="term" value="F:DNA-binding transcription factor activity"/>
    <property type="evidence" value="ECO:0007669"/>
    <property type="project" value="InterPro"/>
</dbReference>
<evidence type="ECO:0000256" key="4">
    <source>
        <dbReference type="ARBA" id="ARBA00023242"/>
    </source>
</evidence>
<name>A0AAX4JWL4_9TREE</name>
<comment type="similarity">
    <text evidence="2 5">Belongs to the HSF family.</text>
</comment>
<dbReference type="PANTHER" id="PTHR10015:SF427">
    <property type="entry name" value="HEAT SHOCK FACTOR PROTEIN"/>
    <property type="match status" value="1"/>
</dbReference>
<reference evidence="8 9" key="1">
    <citation type="submission" date="2024-01" db="EMBL/GenBank/DDBJ databases">
        <title>Comparative genomics of Cryptococcus and Kwoniella reveals pathogenesis evolution and contrasting modes of karyotype evolution via chromosome fusion or intercentromeric recombination.</title>
        <authorList>
            <person name="Coelho M.A."/>
            <person name="David-Palma M."/>
            <person name="Shea T."/>
            <person name="Bowers K."/>
            <person name="McGinley-Smith S."/>
            <person name="Mohammad A.W."/>
            <person name="Gnirke A."/>
            <person name="Yurkov A.M."/>
            <person name="Nowrousian M."/>
            <person name="Sun S."/>
            <person name="Cuomo C.A."/>
            <person name="Heitman J."/>
        </authorList>
    </citation>
    <scope>NUCLEOTIDE SEQUENCE [LARGE SCALE GENOMIC DNA]</scope>
    <source>
        <strain evidence="8 9">CBS 6074</strain>
    </source>
</reference>
<dbReference type="Proteomes" id="UP001355207">
    <property type="component" value="Chromosome 6"/>
</dbReference>
<gene>
    <name evidence="8" type="ORF">L201_004773</name>
</gene>
<keyword evidence="3" id="KW-0238">DNA-binding</keyword>
<keyword evidence="9" id="KW-1185">Reference proteome</keyword>
<proteinExistence type="inferred from homology"/>
<dbReference type="SMART" id="SM00415">
    <property type="entry name" value="HSF"/>
    <property type="match status" value="1"/>
</dbReference>
<dbReference type="RefSeq" id="XP_066076608.1">
    <property type="nucleotide sequence ID" value="XM_066220511.1"/>
</dbReference>
<protein>
    <recommendedName>
        <fullName evidence="7">HSF-type DNA-binding domain-containing protein</fullName>
    </recommendedName>
</protein>
<keyword evidence="4" id="KW-0539">Nucleus</keyword>
<dbReference type="Pfam" id="PF00447">
    <property type="entry name" value="HSF_DNA-bind"/>
    <property type="match status" value="1"/>
</dbReference>
<dbReference type="InterPro" id="IPR036388">
    <property type="entry name" value="WH-like_DNA-bd_sf"/>
</dbReference>
<dbReference type="PRINTS" id="PR00056">
    <property type="entry name" value="HSFDOMAIN"/>
</dbReference>
<dbReference type="PANTHER" id="PTHR10015">
    <property type="entry name" value="HEAT SHOCK TRANSCRIPTION FACTOR"/>
    <property type="match status" value="1"/>
</dbReference>
<sequence>MNSPSFSVPPGPREPDFVGLQHSSTHQPAPPFWRDRSMSDKWAAKPPVSQSRPYFSPDPSPLDEEFRSMRNDNSTYDSKELPSSIAYHPRGFPYRPPPRPPIFNGRPPAGPIVSNNIYFPNTQQRAPPFWQHTRAETNENDPWFNPVMLPQQQKPKKPKNQKKVEGKQPTFLTKLFGILDQPEYHHIIRWDETGEAIIIENPEELADKILPVVYRQSRFASFSRQLNIYGFNRKLSLRHVERGVCDPDASTWSHPFLKKHSSKAEILAFKRRVPPRPTQAQKRRMSMQEDGLSPTSSEHSVEFYSPPDAYQHHLLPDVDEEKPVIFSHPREPFLSQPMLQQPSFHAPPPDYYAYEQKSPAVVEFDYSTPLEHTRGFMNASDELPRNLFKIEPSTFFNSSRNTPSVDVAPQSAPANTSSFPIPIKITQQHARTRSVQGEPPSAMLYSPSSPYNMTSWLSGDIPGPQAQNQLKREIAHSPTSLPQTQLKGYRHHDQTSLETDQSPTWLPTKSYTGIGASPQSLPSEFHSPHGLPQMQYHSPSSGYQNNTNSLSLNTQTFSALSPDSPSTISLGIYQPGYAFPSDTLSPPDHSAISPPQAYQAYQGSTSLPKPSNIAQSRQERRATISSNPYSPRSRNNALSSTLGVVNIRTIASRRGSEAGISGLGLNLTENIVNYQDRQRDDHEALPSASIKLEDSHPFEGLLGEM</sequence>
<evidence type="ECO:0000256" key="6">
    <source>
        <dbReference type="SAM" id="MobiDB-lite"/>
    </source>
</evidence>
<feature type="region of interest" description="Disordered" evidence="6">
    <location>
        <begin position="1"/>
        <end position="85"/>
    </location>
</feature>
<comment type="subcellular location">
    <subcellularLocation>
        <location evidence="1">Nucleus</location>
    </subcellularLocation>
</comment>
<evidence type="ECO:0000256" key="1">
    <source>
        <dbReference type="ARBA" id="ARBA00004123"/>
    </source>
</evidence>